<dbReference type="EMBL" id="LRBV02000004">
    <property type="status" value="NOT_ANNOTATED_CDS"/>
    <property type="molecule type" value="Genomic_DNA"/>
</dbReference>
<keyword evidence="2" id="KW-1185">Reference proteome</keyword>
<dbReference type="AlphaFoldDB" id="A0A7N2R3Z3"/>
<dbReference type="EnsemblPlants" id="QL04p092808:mrna">
    <property type="protein sequence ID" value="QL04p092808:mrna"/>
    <property type="gene ID" value="QL04p092808"/>
</dbReference>
<evidence type="ECO:0000313" key="1">
    <source>
        <dbReference type="EnsemblPlants" id="QL04p092808:mrna"/>
    </source>
</evidence>
<evidence type="ECO:0000313" key="2">
    <source>
        <dbReference type="Proteomes" id="UP000594261"/>
    </source>
</evidence>
<protein>
    <submittedName>
        <fullName evidence="1">Uncharacterized protein</fullName>
    </submittedName>
</protein>
<dbReference type="Proteomes" id="UP000594261">
    <property type="component" value="Chromosome 4"/>
</dbReference>
<accession>A0A7N2R3Z3</accession>
<reference evidence="1" key="2">
    <citation type="submission" date="2021-01" db="UniProtKB">
        <authorList>
            <consortium name="EnsemblPlants"/>
        </authorList>
    </citation>
    <scope>IDENTIFICATION</scope>
</reference>
<sequence length="113" mass="12855">MGNRLSYAWRRIMAAQHIVQQGYRWQVENGQATTIVKDKWIPKPSTFKLTSRHPEIPTDAKVTLLIDPWVIIRDIVGQVEAAMSRRLPIPLGTFESEAKALEEGDLFAWDVGP</sequence>
<dbReference type="Gramene" id="QL04p092808:mrna">
    <property type="protein sequence ID" value="QL04p092808:mrna"/>
    <property type="gene ID" value="QL04p092808"/>
</dbReference>
<dbReference type="InParanoid" id="A0A7N2R3Z3"/>
<name>A0A7N2R3Z3_QUELO</name>
<proteinExistence type="predicted"/>
<reference evidence="1 2" key="1">
    <citation type="journal article" date="2016" name="G3 (Bethesda)">
        <title>First Draft Assembly and Annotation of the Genome of a California Endemic Oak Quercus lobata Nee (Fagaceae).</title>
        <authorList>
            <person name="Sork V.L."/>
            <person name="Fitz-Gibbon S.T."/>
            <person name="Puiu D."/>
            <person name="Crepeau M."/>
            <person name="Gugger P.F."/>
            <person name="Sherman R."/>
            <person name="Stevens K."/>
            <person name="Langley C.H."/>
            <person name="Pellegrini M."/>
            <person name="Salzberg S.L."/>
        </authorList>
    </citation>
    <scope>NUCLEOTIDE SEQUENCE [LARGE SCALE GENOMIC DNA]</scope>
    <source>
        <strain evidence="1 2">cv. SW786</strain>
    </source>
</reference>
<organism evidence="1 2">
    <name type="scientific">Quercus lobata</name>
    <name type="common">Valley oak</name>
    <dbReference type="NCBI Taxonomy" id="97700"/>
    <lineage>
        <taxon>Eukaryota</taxon>
        <taxon>Viridiplantae</taxon>
        <taxon>Streptophyta</taxon>
        <taxon>Embryophyta</taxon>
        <taxon>Tracheophyta</taxon>
        <taxon>Spermatophyta</taxon>
        <taxon>Magnoliopsida</taxon>
        <taxon>eudicotyledons</taxon>
        <taxon>Gunneridae</taxon>
        <taxon>Pentapetalae</taxon>
        <taxon>rosids</taxon>
        <taxon>fabids</taxon>
        <taxon>Fagales</taxon>
        <taxon>Fagaceae</taxon>
        <taxon>Quercus</taxon>
    </lineage>
</organism>